<organism evidence="9 10">
    <name type="scientific">Sporomusa termitida</name>
    <dbReference type="NCBI Taxonomy" id="2377"/>
    <lineage>
        <taxon>Bacteria</taxon>
        <taxon>Bacillati</taxon>
        <taxon>Bacillota</taxon>
        <taxon>Negativicutes</taxon>
        <taxon>Selenomonadales</taxon>
        <taxon>Sporomusaceae</taxon>
        <taxon>Sporomusa</taxon>
    </lineage>
</organism>
<dbReference type="FunFam" id="1.10.3470.10:FF:000001">
    <property type="entry name" value="Vitamin B12 ABC transporter permease BtuC"/>
    <property type="match status" value="1"/>
</dbReference>
<dbReference type="OrthoDB" id="9792889at2"/>
<evidence type="ECO:0000313" key="10">
    <source>
        <dbReference type="Proteomes" id="UP000320776"/>
    </source>
</evidence>
<dbReference type="GO" id="GO:0022857">
    <property type="term" value="F:transmembrane transporter activity"/>
    <property type="evidence" value="ECO:0007669"/>
    <property type="project" value="InterPro"/>
</dbReference>
<evidence type="ECO:0000256" key="7">
    <source>
        <dbReference type="ARBA" id="ARBA00023136"/>
    </source>
</evidence>
<dbReference type="GO" id="GO:0005886">
    <property type="term" value="C:plasma membrane"/>
    <property type="evidence" value="ECO:0007669"/>
    <property type="project" value="UniProtKB-SubCell"/>
</dbReference>
<dbReference type="SUPFAM" id="SSF81345">
    <property type="entry name" value="ABC transporter involved in vitamin B12 uptake, BtuC"/>
    <property type="match status" value="1"/>
</dbReference>
<evidence type="ECO:0000256" key="2">
    <source>
        <dbReference type="ARBA" id="ARBA00007935"/>
    </source>
</evidence>
<dbReference type="KEGG" id="sted:SPTER_07370"/>
<feature type="transmembrane region" description="Helical" evidence="8">
    <location>
        <begin position="194"/>
        <end position="218"/>
    </location>
</feature>
<dbReference type="Gene3D" id="1.10.3470.10">
    <property type="entry name" value="ABC transporter involved in vitamin B12 uptake, BtuC"/>
    <property type="match status" value="1"/>
</dbReference>
<keyword evidence="6 8" id="KW-1133">Transmembrane helix</keyword>
<dbReference type="CDD" id="cd06550">
    <property type="entry name" value="TM_ABC_iron-siderophores_like"/>
    <property type="match status" value="1"/>
</dbReference>
<comment type="similarity">
    <text evidence="2">Belongs to the binding-protein-dependent transport system permease family. FecCD subfamily.</text>
</comment>
<sequence length="336" mass="35932">MRRLKRPILTSILCLTPVVLFFLSFVIGKYPISLDSVVKILFSGFTTIEHTWTPMAEKVIFEVRFPRILAALIIGAGLSVAGAAFQGIFRNPLVSPYILGVAAGAGFGAALAILLAEHTILIQVLALLFGLLAVVSAYAISSVYKSANTLALILAGVVVGSFFSSLISLIKYVADPYEKLPAIVFWLMGSLANVSKATLAVAGPVIIISIFLVTLLAWRINILSMGDEEALAFGVNIKRERGLIIFLCTVITAAAVCLAGTIGWVGLVIPHIGRLLVGPDHRKLIPACISIGACYLLMIDNLSRTLIETEIPLGILTALIGAPFFAYLIIKNKVGW</sequence>
<reference evidence="9 10" key="1">
    <citation type="submission" date="2019-02" db="EMBL/GenBank/DDBJ databases">
        <title>Closed genome of Sporomusa termitida DSM 4440.</title>
        <authorList>
            <person name="Poehlein A."/>
            <person name="Daniel R."/>
        </authorList>
    </citation>
    <scope>NUCLEOTIDE SEQUENCE [LARGE SCALE GENOMIC DNA]</scope>
    <source>
        <strain evidence="9 10">DSM 4440</strain>
    </source>
</reference>
<keyword evidence="5 8" id="KW-0812">Transmembrane</keyword>
<comment type="subcellular location">
    <subcellularLocation>
        <location evidence="1">Cell membrane</location>
        <topology evidence="1">Multi-pass membrane protein</topology>
    </subcellularLocation>
</comment>
<gene>
    <name evidence="9" type="ORF">SPTER_07370</name>
</gene>
<evidence type="ECO:0000313" key="9">
    <source>
        <dbReference type="EMBL" id="QDR79462.1"/>
    </source>
</evidence>
<dbReference type="PANTHER" id="PTHR30472:SF70">
    <property type="entry name" value="MOLYBDATE IMPORT SYSTEM PERMEASE PROTEIN MOLB"/>
    <property type="match status" value="1"/>
</dbReference>
<evidence type="ECO:0000256" key="3">
    <source>
        <dbReference type="ARBA" id="ARBA00022448"/>
    </source>
</evidence>
<keyword evidence="4" id="KW-1003">Cell membrane</keyword>
<keyword evidence="3" id="KW-0813">Transport</keyword>
<evidence type="ECO:0000256" key="5">
    <source>
        <dbReference type="ARBA" id="ARBA00022692"/>
    </source>
</evidence>
<feature type="transmembrane region" description="Helical" evidence="8">
    <location>
        <begin position="97"/>
        <end position="114"/>
    </location>
</feature>
<evidence type="ECO:0000256" key="4">
    <source>
        <dbReference type="ARBA" id="ARBA00022475"/>
    </source>
</evidence>
<feature type="transmembrane region" description="Helical" evidence="8">
    <location>
        <begin position="65"/>
        <end position="85"/>
    </location>
</feature>
<dbReference type="Pfam" id="PF01032">
    <property type="entry name" value="FecCD"/>
    <property type="match status" value="1"/>
</dbReference>
<accession>A0A517DQ41</accession>
<dbReference type="InterPro" id="IPR037294">
    <property type="entry name" value="ABC_BtuC-like"/>
</dbReference>
<name>A0A517DQ41_9FIRM</name>
<dbReference type="EMBL" id="CP036259">
    <property type="protein sequence ID" value="QDR79462.1"/>
    <property type="molecule type" value="Genomic_DNA"/>
</dbReference>
<dbReference type="GO" id="GO:0033214">
    <property type="term" value="P:siderophore-iron import into cell"/>
    <property type="evidence" value="ECO:0007669"/>
    <property type="project" value="TreeGrafter"/>
</dbReference>
<keyword evidence="7 8" id="KW-0472">Membrane</keyword>
<dbReference type="PANTHER" id="PTHR30472">
    <property type="entry name" value="FERRIC ENTEROBACTIN TRANSPORT SYSTEM PERMEASE PROTEIN"/>
    <property type="match status" value="1"/>
</dbReference>
<protein>
    <submittedName>
        <fullName evidence="9">Putative ABC transporter permease protein</fullName>
    </submittedName>
</protein>
<evidence type="ECO:0000256" key="1">
    <source>
        <dbReference type="ARBA" id="ARBA00004651"/>
    </source>
</evidence>
<dbReference type="Proteomes" id="UP000320776">
    <property type="component" value="Chromosome"/>
</dbReference>
<feature type="transmembrane region" description="Helical" evidence="8">
    <location>
        <begin position="311"/>
        <end position="330"/>
    </location>
</feature>
<dbReference type="InterPro" id="IPR000522">
    <property type="entry name" value="ABC_transptr_permease_BtuC"/>
</dbReference>
<feature type="transmembrane region" description="Helical" evidence="8">
    <location>
        <begin position="243"/>
        <end position="269"/>
    </location>
</feature>
<dbReference type="RefSeq" id="WP_144349110.1">
    <property type="nucleotide sequence ID" value="NZ_CP036259.1"/>
</dbReference>
<dbReference type="AlphaFoldDB" id="A0A517DQ41"/>
<evidence type="ECO:0000256" key="6">
    <source>
        <dbReference type="ARBA" id="ARBA00022989"/>
    </source>
</evidence>
<feature type="transmembrane region" description="Helical" evidence="8">
    <location>
        <begin position="120"/>
        <end position="140"/>
    </location>
</feature>
<evidence type="ECO:0000256" key="8">
    <source>
        <dbReference type="SAM" id="Phobius"/>
    </source>
</evidence>
<feature type="transmembrane region" description="Helical" evidence="8">
    <location>
        <begin position="152"/>
        <end position="174"/>
    </location>
</feature>
<keyword evidence="10" id="KW-1185">Reference proteome</keyword>
<proteinExistence type="inferred from homology"/>